<dbReference type="NCBIfam" id="NF004283">
    <property type="entry name" value="PRK05692.1"/>
    <property type="match status" value="1"/>
</dbReference>
<dbReference type="AlphaFoldDB" id="A0A1Z5HWZ6"/>
<dbReference type="RefSeq" id="WP_088554980.1">
    <property type="nucleotide sequence ID" value="NZ_BDGJ01000195.1"/>
</dbReference>
<dbReference type="GO" id="GO:0046872">
    <property type="term" value="F:metal ion binding"/>
    <property type="evidence" value="ECO:0007669"/>
    <property type="project" value="UniProtKB-KW"/>
</dbReference>
<dbReference type="Gene3D" id="3.20.20.70">
    <property type="entry name" value="Aldolase class I"/>
    <property type="match status" value="1"/>
</dbReference>
<evidence type="ECO:0000313" key="6">
    <source>
        <dbReference type="Proteomes" id="UP000197032"/>
    </source>
</evidence>
<dbReference type="GO" id="GO:0006552">
    <property type="term" value="P:L-leucine catabolic process"/>
    <property type="evidence" value="ECO:0007669"/>
    <property type="project" value="TreeGrafter"/>
</dbReference>
<reference evidence="6" key="1">
    <citation type="journal article" date="2017" name="Appl. Environ. Microbiol.">
        <title>Genomic Analysis of Calderihabitans maritimus KKC1, a Thermophilic, Hydrogenogenic, Carboxydotrophic Bacterium Isolated from Marine Sediment.</title>
        <authorList>
            <person name="Omae K."/>
            <person name="Yoneda Y."/>
            <person name="Fukuyama Y."/>
            <person name="Yoshida T."/>
            <person name="Sako Y."/>
        </authorList>
    </citation>
    <scope>NUCLEOTIDE SEQUENCE [LARGE SCALE GENOMIC DNA]</scope>
    <source>
        <strain evidence="6">KKC1</strain>
    </source>
</reference>
<keyword evidence="5" id="KW-0670">Pyruvate</keyword>
<organism evidence="5 6">
    <name type="scientific">Calderihabitans maritimus</name>
    <dbReference type="NCBI Taxonomy" id="1246530"/>
    <lineage>
        <taxon>Bacteria</taxon>
        <taxon>Bacillati</taxon>
        <taxon>Bacillota</taxon>
        <taxon>Clostridia</taxon>
        <taxon>Neomoorellales</taxon>
        <taxon>Calderihabitantaceae</taxon>
        <taxon>Calderihabitans</taxon>
    </lineage>
</organism>
<dbReference type="GO" id="GO:0016740">
    <property type="term" value="F:transferase activity"/>
    <property type="evidence" value="ECO:0007669"/>
    <property type="project" value="UniProtKB-KW"/>
</dbReference>
<comment type="caution">
    <text evidence="5">The sequence shown here is derived from an EMBL/GenBank/DDBJ whole genome shotgun (WGS) entry which is preliminary data.</text>
</comment>
<keyword evidence="2" id="KW-0479">Metal-binding</keyword>
<name>A0A1Z5HWZ6_9FIRM</name>
<evidence type="ECO:0000256" key="3">
    <source>
        <dbReference type="ARBA" id="ARBA00023239"/>
    </source>
</evidence>
<evidence type="ECO:0000256" key="2">
    <source>
        <dbReference type="ARBA" id="ARBA00022723"/>
    </source>
</evidence>
<evidence type="ECO:0000259" key="4">
    <source>
        <dbReference type="PROSITE" id="PS50991"/>
    </source>
</evidence>
<proteinExistence type="inferred from homology"/>
<dbReference type="InterPro" id="IPR043594">
    <property type="entry name" value="HMGL"/>
</dbReference>
<sequence length="296" mass="32101">MHLPQQVIIREVGPRDGLQLEKEFIPTVRKLGLIRRLVEAGIRFIEVTSFVNPRLVPQMADAEQVMQGLAAGSGITYSALILNERGMKRAIEAGVREIQAVISASEEHNQKNTGMSIADSLSQIEKTTVLGQENGVTVRAAIAVAFGCPFSGMVREEQVFSLVGKLVEIGIRSVTLADTVGVANPRQVYDMMQKLKEKYPAVEWCLHLHDTRGMGLANVLAGLQTGVVMYEASIGGLGGCPVITDAPGNIATEDLVYMLEEMGIDTGINLRELIRAVRFAEEMVGRRVGSRLSSLG</sequence>
<evidence type="ECO:0000313" key="5">
    <source>
        <dbReference type="EMBL" id="GAW93938.1"/>
    </source>
</evidence>
<evidence type="ECO:0000256" key="1">
    <source>
        <dbReference type="ARBA" id="ARBA00009405"/>
    </source>
</evidence>
<dbReference type="GO" id="GO:0004419">
    <property type="term" value="F:hydroxymethylglutaryl-CoA lyase activity"/>
    <property type="evidence" value="ECO:0007669"/>
    <property type="project" value="TreeGrafter"/>
</dbReference>
<dbReference type="Proteomes" id="UP000197032">
    <property type="component" value="Unassembled WGS sequence"/>
</dbReference>
<gene>
    <name evidence="5" type="ORF">KKC1_30590</name>
</gene>
<dbReference type="InterPro" id="IPR000891">
    <property type="entry name" value="PYR_CT"/>
</dbReference>
<dbReference type="SUPFAM" id="SSF51569">
    <property type="entry name" value="Aldolase"/>
    <property type="match status" value="1"/>
</dbReference>
<dbReference type="GO" id="GO:0046951">
    <property type="term" value="P:ketone body biosynthetic process"/>
    <property type="evidence" value="ECO:0007669"/>
    <property type="project" value="TreeGrafter"/>
</dbReference>
<dbReference type="Pfam" id="PF00682">
    <property type="entry name" value="HMGL-like"/>
    <property type="match status" value="1"/>
</dbReference>
<comment type="similarity">
    <text evidence="1">Belongs to the HMG-CoA lyase family.</text>
</comment>
<accession>A0A1Z5HWZ6</accession>
<dbReference type="OrthoDB" id="9784013at2"/>
<dbReference type="CDD" id="cd07938">
    <property type="entry name" value="DRE_TIM_HMGL"/>
    <property type="match status" value="1"/>
</dbReference>
<dbReference type="PANTHER" id="PTHR42738">
    <property type="entry name" value="HYDROXYMETHYLGLUTARYL-COA LYASE"/>
    <property type="match status" value="1"/>
</dbReference>
<protein>
    <submittedName>
        <fullName evidence="5">Pyruvate carboxyltransferase</fullName>
    </submittedName>
</protein>
<dbReference type="EMBL" id="BDGJ01000195">
    <property type="protein sequence ID" value="GAW93938.1"/>
    <property type="molecule type" value="Genomic_DNA"/>
</dbReference>
<dbReference type="FunFam" id="3.20.20.70:FF:000071">
    <property type="entry name" value="Hydroxymethylglutaryl-CoA lyase"/>
    <property type="match status" value="1"/>
</dbReference>
<feature type="domain" description="Pyruvate carboxyltransferase" evidence="4">
    <location>
        <begin position="7"/>
        <end position="274"/>
    </location>
</feature>
<dbReference type="PANTHER" id="PTHR42738:SF7">
    <property type="entry name" value="HYDROXYMETHYLGLUTARYL-COA LYASE"/>
    <property type="match status" value="1"/>
</dbReference>
<dbReference type="PROSITE" id="PS50991">
    <property type="entry name" value="PYR_CT"/>
    <property type="match status" value="1"/>
</dbReference>
<dbReference type="InterPro" id="IPR013785">
    <property type="entry name" value="Aldolase_TIM"/>
</dbReference>
<keyword evidence="3" id="KW-0456">Lyase</keyword>
<keyword evidence="5" id="KW-0808">Transferase</keyword>
<keyword evidence="6" id="KW-1185">Reference proteome</keyword>